<keyword evidence="2" id="KW-0472">Membrane</keyword>
<dbReference type="RefSeq" id="WP_133612543.1">
    <property type="nucleotide sequence ID" value="NZ_SNYW01000006.1"/>
</dbReference>
<feature type="transmembrane region" description="Helical" evidence="2">
    <location>
        <begin position="43"/>
        <end position="66"/>
    </location>
</feature>
<gene>
    <name evidence="3" type="ORF">A8950_1081</name>
</gene>
<proteinExistence type="predicted"/>
<feature type="transmembrane region" description="Helical" evidence="2">
    <location>
        <begin position="12"/>
        <end position="37"/>
    </location>
</feature>
<evidence type="ECO:0000313" key="4">
    <source>
        <dbReference type="Proteomes" id="UP000295783"/>
    </source>
</evidence>
<sequence length="104" mass="11211">MPEPVRFMLKHALFGYAAALVFVTLFLVLDLGGLASLMRSSEFGLLAMALLFFFTGLTFASLQMGIAVMSLRPRREGEDSGGDAGGANALASALPVRIHSRHRR</sequence>
<accession>A0A4R6WWU7</accession>
<protein>
    <submittedName>
        <fullName evidence="3">Uncharacterized protein</fullName>
    </submittedName>
</protein>
<name>A0A4R6WWU7_9PROT</name>
<dbReference type="EMBL" id="SNYW01000006">
    <property type="protein sequence ID" value="TDQ84524.1"/>
    <property type="molecule type" value="Genomic_DNA"/>
</dbReference>
<evidence type="ECO:0000313" key="3">
    <source>
        <dbReference type="EMBL" id="TDQ84524.1"/>
    </source>
</evidence>
<dbReference type="AlphaFoldDB" id="A0A4R6WWU7"/>
<keyword evidence="4" id="KW-1185">Reference proteome</keyword>
<evidence type="ECO:0000256" key="1">
    <source>
        <dbReference type="SAM" id="MobiDB-lite"/>
    </source>
</evidence>
<comment type="caution">
    <text evidence="3">The sequence shown here is derived from an EMBL/GenBank/DDBJ whole genome shotgun (WGS) entry which is preliminary data.</text>
</comment>
<keyword evidence="2" id="KW-0812">Transmembrane</keyword>
<reference evidence="3 4" key="1">
    <citation type="submission" date="2019-03" db="EMBL/GenBank/DDBJ databases">
        <title>Genomic Encyclopedia of Type Strains, Phase III (KMG-III): the genomes of soil and plant-associated and newly described type strains.</title>
        <authorList>
            <person name="Whitman W."/>
        </authorList>
    </citation>
    <scope>NUCLEOTIDE SEQUENCE [LARGE SCALE GENOMIC DNA]</scope>
    <source>
        <strain evidence="3 4">CGMCC 1.7660</strain>
    </source>
</reference>
<dbReference type="Proteomes" id="UP000295783">
    <property type="component" value="Unassembled WGS sequence"/>
</dbReference>
<keyword evidence="2" id="KW-1133">Transmembrane helix</keyword>
<feature type="region of interest" description="Disordered" evidence="1">
    <location>
        <begin position="74"/>
        <end position="104"/>
    </location>
</feature>
<organism evidence="3 4">
    <name type="scientific">Dongia mobilis</name>
    <dbReference type="NCBI Taxonomy" id="578943"/>
    <lineage>
        <taxon>Bacteria</taxon>
        <taxon>Pseudomonadati</taxon>
        <taxon>Pseudomonadota</taxon>
        <taxon>Alphaproteobacteria</taxon>
        <taxon>Rhodospirillales</taxon>
        <taxon>Dongiaceae</taxon>
        <taxon>Dongia</taxon>
    </lineage>
</organism>
<evidence type="ECO:0000256" key="2">
    <source>
        <dbReference type="SAM" id="Phobius"/>
    </source>
</evidence>